<protein>
    <recommendedName>
        <fullName evidence="7">B-block binding subunit of TFIIIC domain-containing protein</fullName>
    </recommendedName>
</protein>
<dbReference type="EMBL" id="MBFU01000329">
    <property type="protein sequence ID" value="PWA00546.1"/>
    <property type="molecule type" value="Genomic_DNA"/>
</dbReference>
<dbReference type="GO" id="GO:0000127">
    <property type="term" value="C:transcription factor TFIIIC complex"/>
    <property type="evidence" value="ECO:0007669"/>
    <property type="project" value="InterPro"/>
</dbReference>
<evidence type="ECO:0000256" key="6">
    <source>
        <dbReference type="SAM" id="MobiDB-lite"/>
    </source>
</evidence>
<dbReference type="PANTHER" id="PTHR15180">
    <property type="entry name" value="GENERAL TRANSCRIPTION FACTOR 3C POLYPEPTIDE 1"/>
    <property type="match status" value="1"/>
</dbReference>
<evidence type="ECO:0000259" key="7">
    <source>
        <dbReference type="Pfam" id="PF04182"/>
    </source>
</evidence>
<accession>A0A2U1J639</accession>
<evidence type="ECO:0000256" key="4">
    <source>
        <dbReference type="ARBA" id="ARBA00023163"/>
    </source>
</evidence>
<dbReference type="PANTHER" id="PTHR15180:SF1">
    <property type="entry name" value="GENERAL TRANSCRIPTION FACTOR 3C POLYPEPTIDE 1"/>
    <property type="match status" value="1"/>
</dbReference>
<organism evidence="8 9">
    <name type="scientific">Smittium angustum</name>
    <dbReference type="NCBI Taxonomy" id="133377"/>
    <lineage>
        <taxon>Eukaryota</taxon>
        <taxon>Fungi</taxon>
        <taxon>Fungi incertae sedis</taxon>
        <taxon>Zoopagomycota</taxon>
        <taxon>Kickxellomycotina</taxon>
        <taxon>Harpellomycetes</taxon>
        <taxon>Harpellales</taxon>
        <taxon>Legeriomycetaceae</taxon>
        <taxon>Smittium</taxon>
    </lineage>
</organism>
<keyword evidence="2" id="KW-0597">Phosphoprotein</keyword>
<feature type="region of interest" description="Disordered" evidence="6">
    <location>
        <begin position="586"/>
        <end position="632"/>
    </location>
</feature>
<feature type="domain" description="B-block binding subunit of TFIIIC" evidence="7">
    <location>
        <begin position="153"/>
        <end position="217"/>
    </location>
</feature>
<dbReference type="InterPro" id="IPR044210">
    <property type="entry name" value="Tfc3-like"/>
</dbReference>
<evidence type="ECO:0000256" key="2">
    <source>
        <dbReference type="ARBA" id="ARBA00022553"/>
    </source>
</evidence>
<comment type="subcellular location">
    <subcellularLocation>
        <location evidence="1">Nucleus</location>
    </subcellularLocation>
</comment>
<keyword evidence="9" id="KW-1185">Reference proteome</keyword>
<reference evidence="8 9" key="1">
    <citation type="journal article" date="2018" name="MBio">
        <title>Comparative Genomics Reveals the Core Gene Toolbox for the Fungus-Insect Symbiosis.</title>
        <authorList>
            <person name="Wang Y."/>
            <person name="Stata M."/>
            <person name="Wang W."/>
            <person name="Stajich J.E."/>
            <person name="White M.M."/>
            <person name="Moncalvo J.M."/>
        </authorList>
    </citation>
    <scope>NUCLEOTIDE SEQUENCE [LARGE SCALE GENOMIC DNA]</scope>
    <source>
        <strain evidence="8 9">AUS-126-30</strain>
    </source>
</reference>
<feature type="compositionally biased region" description="Polar residues" evidence="6">
    <location>
        <begin position="1662"/>
        <end position="1679"/>
    </location>
</feature>
<dbReference type="GO" id="GO:0003677">
    <property type="term" value="F:DNA binding"/>
    <property type="evidence" value="ECO:0007669"/>
    <property type="project" value="UniProtKB-KW"/>
</dbReference>
<dbReference type="GO" id="GO:0005634">
    <property type="term" value="C:nucleus"/>
    <property type="evidence" value="ECO:0007669"/>
    <property type="project" value="UniProtKB-SubCell"/>
</dbReference>
<dbReference type="GO" id="GO:0006384">
    <property type="term" value="P:transcription initiation at RNA polymerase III promoter"/>
    <property type="evidence" value="ECO:0007669"/>
    <property type="project" value="InterPro"/>
</dbReference>
<evidence type="ECO:0000313" key="9">
    <source>
        <dbReference type="Proteomes" id="UP000245591"/>
    </source>
</evidence>
<dbReference type="Pfam" id="PF04182">
    <property type="entry name" value="B-block_TFIIIC"/>
    <property type="match status" value="1"/>
</dbReference>
<dbReference type="GO" id="GO:0042791">
    <property type="term" value="P:5S class rRNA transcription by RNA polymerase III"/>
    <property type="evidence" value="ECO:0007669"/>
    <property type="project" value="TreeGrafter"/>
</dbReference>
<gene>
    <name evidence="8" type="ORF">BB558_003400</name>
</gene>
<evidence type="ECO:0000256" key="1">
    <source>
        <dbReference type="ARBA" id="ARBA00004123"/>
    </source>
</evidence>
<evidence type="ECO:0000256" key="3">
    <source>
        <dbReference type="ARBA" id="ARBA00023125"/>
    </source>
</evidence>
<dbReference type="Proteomes" id="UP000245591">
    <property type="component" value="Unassembled WGS sequence"/>
</dbReference>
<feature type="compositionally biased region" description="Polar residues" evidence="6">
    <location>
        <begin position="989"/>
        <end position="1000"/>
    </location>
</feature>
<feature type="region of interest" description="Disordered" evidence="6">
    <location>
        <begin position="1369"/>
        <end position="1395"/>
    </location>
</feature>
<feature type="compositionally biased region" description="Basic and acidic residues" evidence="6">
    <location>
        <begin position="929"/>
        <end position="946"/>
    </location>
</feature>
<comment type="caution">
    <text evidence="8">The sequence shown here is derived from an EMBL/GenBank/DDBJ whole genome shotgun (WGS) entry which is preliminary data.</text>
</comment>
<keyword evidence="4" id="KW-0804">Transcription</keyword>
<sequence>MDDLLAHIKTQISLDSFAGSTLTKMWSYVEQYYANSQNQNTKSFLSSQYIKNSQKSLIKSINNDNKPILNSNLKNLLWPIIINIPDLYFQKNDTILHDNRSTIEGGSKIKNLQSTYSFEDTEENIILVKASQTSIFKEFFGNPKGEMTVLNSNAAFVILQIIARFRETGVLQSEISSQTKIDPRSTFHYIRILETKNLVRKFQYFKNGLNTNKIFLNLRKDIEFQSLKNILTESNGQLLKTTSFSRNPDLSIHEKANNLKSKILEASTQNEINSAKIQIPILKSFARNLILESLQRVKGNILVADDISGLVGLNFREIKDRKFINRLLTTMEEEGTIEVVRANVIINPTNIKESRKKKATNSSIKRCIRLTPKYISTISNNPPGNNENTLNSLIDNQNFDETQASIIHSDLELPIDPEVQYMAIALGNFNSGLLASIPPEIQVIFLATISGKKGLTMKTSLFFLKGLSYKFIHRVFIKLSRKVNQKNPTLIAVNENIGRISYIRYFINPKVEDFILKSLPPAFVNPKINIIKVIENRQTLEEQMNLSANSSLNQQINQTSNLGNDKTSNPRMDIHDLNQQALTLFDNPLGSSSIDPGKISHSDETDLSSSDQFEDPLENYKGTKNKKEIRGVSQKQYHLKTSKDTIALNVSGIDTENNEPKKLQNPHQTHKETISPTLKDIQDINNQNSTHLDQDSNSENKIRWTVFSSDYINRCKKLNFRISLSKLIREQIVLDLLEKYKIIELSEILTTNVQSFITEYHTLVENNKVDLTYSESSTSKVYSNRTKTTNGKQGIYSIPSKLVDLNLLVSSNTSKNNSNYKLDKKTLFRTFNDLESLGYGNTRVIYWAHEGLNYRFSISKDQIEENKDDSLLNVKGRSGQKTYFIHKSIDPDSETVRNFIENNYEKFTSLKTPIKFLKNRPMAGEGPIEVERPKNARPESNHERQGIKNLQKSIKTPGGYENSPLKNKGYVPGNSPLNKKLKRKNSSKDTGSTNTDNSSLPFKRSKLLDPNHGYSSDIREYSSSTESDIAQNEITIQLNIQAIITNMFLNPMATKAKVFHEFLVDSIYTKKAENNHMFSYGRFLSSALLEVIPLNLLFKFVRFRNFGSNLLDFLSGKFDKDIIQVLPQERLIGYPTDDDNLDSSGGKNSFNSASKLLISDRLSISLCHLPRPVLQDVLQEIGNIRLFLQFLFSLLVRLELLRPIKLRSLVDIEPIPENLRERVFGKSEQKKVLAQSGLMNVNVNFTGSSDLDQELESNNIINEDMREKNTSEPGNTSDVDIIDKLTFELDTDNTENPQVKRLRMWTDFKKLCPGYQLMTKARIRNYNENSILPSYASENYYDLRIRSGFVSYWDNLKSVCLKNIKKENNQHSSSAENKSRNLLEPDNDNCLSKNTTSDVKNIPYVKERSDPLSYINSPYSWENANRITMIQKSILENNMDASKMYTPIKNEKLCYYIALQSQLDISQVNYFYKKYETMWATSQKKRGLDMLEASKISNVANKRRKMANVYMDYIENLDTNDNNNLSTFISEKKEVLEKYISLLRNIDSEIYTKMDGRFVFSSKGDYSNGSNLGMNLRSSTSLVVNSKNVLPGNLKPLPNFRFETLKEYPKNIILQYALSAKNMLSIQDYMEIFRYLKKADIDGFLKEAKKIEQSSEKDKNCGSANLNQQNEISSIDTPSKSKSLYTTIDQNESNCALCKANNQSSNFQNGSFSECVGCKINSLSANSYEFLGELISYLYADNMLKNLKDEAKEKNTRDRKKIHIVDYNRLMVSVVVLNYLHKEYQFPLFWKLIDLSFLRHYKGFSASRTRNSFSKMMKNSNNVDYFNKLESIYSIVRPLAAKLGHLSDLDFLINGKNTNTNHSVLESNDSTNRVGNINSLGFEKGNISLESQKNYYTDLDGNTKNAPNKVNLQAETDYIVGLVFYWGVPYLMDLFGLSNNTSFNHSLKPSLMTGRRASELKNNETAPIVYKLPKNLKLLLSSYQLSESVYRGIPNYGFSNISNTQGKGERKSFKSFEQFDQPSDSDSESENHRFKYMLNQKQPKNLEESLTVKKNIKQAVIAYTGIVHSLRMSRISLLNQNSIPAVLSKHLFDPNLVCYLEKAAGGNQTENKIDVKIFRLISAWVELGGFVVFSSNEDFVQCPFTNNSTDIPDTPESLLPTINNKESDLFHELRFDQIKSVYLGTVAISKSLDKTNRLYGYYPLVFNVDENVLKNTDSETNHINHSLAFKDFTESDETNTNTRLTVPSGLMIDSGIELENDLGITSNENQISKNDLEKLKGKTVTTIIPEVDNYIKCILIQYVIFELLFTPDSIYNSEKFYSLMMDIFGRLFSFLEEPIHSNIGKRQYMNLQLGNTNNEVVQESAAISSAMSTRNINYKYKTIIRNKLDVNLFHNNVLQILEMLNRIGLISKIRGAEWSNLKHYRFKSPDNKNLTYNSKNLLGSDTDKIESSSTSDVSGHKTHFNENIDMDVNMLESHDISKAKSLSAGSFRNNLVKSTIKGFTFSEKFQIYTSSRFASEHFLTQIVYAKLCLSNYNSSTSSLNPNFSQSDESITSLEDGESQLISSRTTNKVINCSESFVKGKGFPIRKMISSGETAFYVELLANRKADWNIEYFEKTLPFHSFAALWKEGFVLQSKDIINSTYPEPTCVSSDPIVDDYLKRSSKKAEKICSTFKISENCFFYSILARIISDVVFCSGPMGATLMDIKLAIIARQHPPLRLPSDHEIRFLVSFLDSNKLMGTIPAAHTYTRGHHSICLDFISKHLNFSDYKSIFLYGYEELRYISSDFSSVWSLKGFVSDNRLSEISSFNRKQVSEDYSSDSFPEDSISEKISENTDIIDAQIESDEHTYPEKPLSVSYKEKGKQKKTPIENLKLDGNLDNKGTNSEHLTKIWFDLDGKVSKRFKKKLIESAVSLIFNSPGIYESTILRKFNKALSNAELLELLEYMISSNLIYKKSVTPLKQYLDLSAVQNSIHSSKSKTQPLFNISMNSLFKNKNYNIKGPKVMLSKPGSVLFDNNTEFQIVNNDSISHNIITCYWVAPNHLDMLAEI</sequence>
<feature type="region of interest" description="Disordered" evidence="6">
    <location>
        <begin position="924"/>
        <end position="1020"/>
    </location>
</feature>
<name>A0A2U1J639_SMIAN</name>
<dbReference type="InterPro" id="IPR007309">
    <property type="entry name" value="TFIIIC_Bblock-bd"/>
</dbReference>
<evidence type="ECO:0000256" key="5">
    <source>
        <dbReference type="ARBA" id="ARBA00023242"/>
    </source>
</evidence>
<keyword evidence="5" id="KW-0539">Nucleus</keyword>
<proteinExistence type="predicted"/>
<feature type="region of interest" description="Disordered" evidence="6">
    <location>
        <begin position="1656"/>
        <end position="1679"/>
    </location>
</feature>
<evidence type="ECO:0000313" key="8">
    <source>
        <dbReference type="EMBL" id="PWA00546.1"/>
    </source>
</evidence>
<keyword evidence="3" id="KW-0238">DNA-binding</keyword>